<keyword evidence="1" id="KW-0418">Kinase</keyword>
<sequence>MALVNRNKKKKESTVHFSKEDQRKILCADSPFVVKEAYSSIRTNLLFSQKGEDCPIFVVTSPTANNGKSINSVNMAISFAQMGKKTLLIDGDMRNP</sequence>
<dbReference type="InterPro" id="IPR050445">
    <property type="entry name" value="Bact_polysacc_biosynth/exp"/>
</dbReference>
<proteinExistence type="predicted"/>
<accession>K1TKC3</accession>
<protein>
    <submittedName>
        <fullName evidence="1">Protein-tyrosine kinase</fullName>
    </submittedName>
</protein>
<dbReference type="PANTHER" id="PTHR32309:SF13">
    <property type="entry name" value="FERRIC ENTEROBACTIN TRANSPORT PROTEIN FEPE"/>
    <property type="match status" value="1"/>
</dbReference>
<dbReference type="AlphaFoldDB" id="K1TKC3"/>
<comment type="caution">
    <text evidence="1">The sequence shown here is derived from an EMBL/GenBank/DDBJ whole genome shotgun (WGS) entry which is preliminary data.</text>
</comment>
<dbReference type="GO" id="GO:0005886">
    <property type="term" value="C:plasma membrane"/>
    <property type="evidence" value="ECO:0007669"/>
    <property type="project" value="TreeGrafter"/>
</dbReference>
<keyword evidence="1" id="KW-0808">Transferase</keyword>
<name>K1TKC3_9ZZZZ</name>
<organism evidence="1">
    <name type="scientific">human gut metagenome</name>
    <dbReference type="NCBI Taxonomy" id="408170"/>
    <lineage>
        <taxon>unclassified sequences</taxon>
        <taxon>metagenomes</taxon>
        <taxon>organismal metagenomes</taxon>
    </lineage>
</organism>
<gene>
    <name evidence="1" type="ORF">OBE_04011</name>
</gene>
<feature type="non-terminal residue" evidence="1">
    <location>
        <position position="96"/>
    </location>
</feature>
<dbReference type="InterPro" id="IPR027417">
    <property type="entry name" value="P-loop_NTPase"/>
</dbReference>
<reference evidence="1" key="1">
    <citation type="journal article" date="2013" name="Environ. Microbiol.">
        <title>Microbiota from the distal guts of lean and obese adolescents exhibit partial functional redundancy besides clear differences in community structure.</title>
        <authorList>
            <person name="Ferrer M."/>
            <person name="Ruiz A."/>
            <person name="Lanza F."/>
            <person name="Haange S.B."/>
            <person name="Oberbach A."/>
            <person name="Till H."/>
            <person name="Bargiela R."/>
            <person name="Campoy C."/>
            <person name="Segura M.T."/>
            <person name="Richter M."/>
            <person name="von Bergen M."/>
            <person name="Seifert J."/>
            <person name="Suarez A."/>
        </authorList>
    </citation>
    <scope>NUCLEOTIDE SEQUENCE</scope>
</reference>
<keyword evidence="1" id="KW-0829">Tyrosine-protein kinase</keyword>
<dbReference type="PANTHER" id="PTHR32309">
    <property type="entry name" value="TYROSINE-PROTEIN KINASE"/>
    <property type="match status" value="1"/>
</dbReference>
<dbReference type="Gene3D" id="3.40.50.300">
    <property type="entry name" value="P-loop containing nucleotide triphosphate hydrolases"/>
    <property type="match status" value="1"/>
</dbReference>
<evidence type="ECO:0000313" key="1">
    <source>
        <dbReference type="EMBL" id="EKC70208.1"/>
    </source>
</evidence>
<dbReference type="EMBL" id="AJWZ01002714">
    <property type="protein sequence ID" value="EKC70208.1"/>
    <property type="molecule type" value="Genomic_DNA"/>
</dbReference>
<dbReference type="GO" id="GO:0004713">
    <property type="term" value="F:protein tyrosine kinase activity"/>
    <property type="evidence" value="ECO:0007669"/>
    <property type="project" value="UniProtKB-KW"/>
</dbReference>
<dbReference type="SUPFAM" id="SSF52540">
    <property type="entry name" value="P-loop containing nucleoside triphosphate hydrolases"/>
    <property type="match status" value="1"/>
</dbReference>